<feature type="transmembrane region" description="Helical" evidence="5">
    <location>
        <begin position="345"/>
        <end position="364"/>
    </location>
</feature>
<dbReference type="RefSeq" id="WP_053249096.1">
    <property type="nucleotide sequence ID" value="NZ_LGAP01000005.1"/>
</dbReference>
<evidence type="ECO:0000256" key="4">
    <source>
        <dbReference type="ARBA" id="ARBA00023136"/>
    </source>
</evidence>
<feature type="domain" description="O-antigen ligase-related" evidence="6">
    <location>
        <begin position="214"/>
        <end position="357"/>
    </location>
</feature>
<feature type="transmembrane region" description="Helical" evidence="5">
    <location>
        <begin position="136"/>
        <end position="155"/>
    </location>
</feature>
<feature type="transmembrane region" description="Helical" evidence="5">
    <location>
        <begin position="59"/>
        <end position="75"/>
    </location>
</feature>
<dbReference type="PATRIC" id="fig|106592.7.peg.6408"/>
<accession>A0A0L8BYD6</accession>
<gene>
    <name evidence="7" type="ORF">AC244_12300</name>
</gene>
<dbReference type="PANTHER" id="PTHR37422">
    <property type="entry name" value="TEICHURONIC ACID BIOSYNTHESIS PROTEIN TUAE"/>
    <property type="match status" value="1"/>
</dbReference>
<organism evidence="7 8">
    <name type="scientific">Ensifer adhaerens</name>
    <name type="common">Sinorhizobium morelense</name>
    <dbReference type="NCBI Taxonomy" id="106592"/>
    <lineage>
        <taxon>Bacteria</taxon>
        <taxon>Pseudomonadati</taxon>
        <taxon>Pseudomonadota</taxon>
        <taxon>Alphaproteobacteria</taxon>
        <taxon>Hyphomicrobiales</taxon>
        <taxon>Rhizobiaceae</taxon>
        <taxon>Sinorhizobium/Ensifer group</taxon>
        <taxon>Ensifer</taxon>
    </lineage>
</organism>
<dbReference type="EMBL" id="LGAP01000005">
    <property type="protein sequence ID" value="KOF19534.1"/>
    <property type="molecule type" value="Genomic_DNA"/>
</dbReference>
<dbReference type="AlphaFoldDB" id="A0A0L8BYD6"/>
<keyword evidence="2 5" id="KW-0812">Transmembrane</keyword>
<evidence type="ECO:0000256" key="5">
    <source>
        <dbReference type="SAM" id="Phobius"/>
    </source>
</evidence>
<evidence type="ECO:0000256" key="2">
    <source>
        <dbReference type="ARBA" id="ARBA00022692"/>
    </source>
</evidence>
<feature type="transmembrane region" description="Helical" evidence="5">
    <location>
        <begin position="21"/>
        <end position="39"/>
    </location>
</feature>
<comment type="subcellular location">
    <subcellularLocation>
        <location evidence="1">Membrane</location>
        <topology evidence="1">Multi-pass membrane protein</topology>
    </subcellularLocation>
</comment>
<reference evidence="8" key="1">
    <citation type="submission" date="2015-07" db="EMBL/GenBank/DDBJ databases">
        <title>Whole genome sequence of an Ensifer adhaerens strain isolated from a cave pool in the Wind Cave National Park.</title>
        <authorList>
            <person name="Eng W.W.H."/>
            <person name="Gan H.M."/>
            <person name="Barton H.A."/>
            <person name="Savka M.A."/>
        </authorList>
    </citation>
    <scope>NUCLEOTIDE SEQUENCE [LARGE SCALE GENOMIC DNA]</scope>
    <source>
        <strain evidence="8">SD006</strain>
    </source>
</reference>
<proteinExistence type="predicted"/>
<name>A0A0L8BYD6_ENSAD</name>
<evidence type="ECO:0000256" key="1">
    <source>
        <dbReference type="ARBA" id="ARBA00004141"/>
    </source>
</evidence>
<dbReference type="OrthoDB" id="4391260at2"/>
<sequence>MTSAAYVETNAADTLRLRVGTVLFMAMFLFFWISINPFVDLTGEAVLDPSAGNSNRLNQIVSLLLFASMLGYGLCHPMRKIILQPRPLMAVLFTWFLFVSVISAYPMLGIKGTVLAVMVTVNASIYLLLPASARHFAKMLGVGTLIMLGVAYYGIAFKPALSIHQASELREPMNAGLWRGHFPHKNSAAAAMVIAAFFGLFVMNTWSRLAGIAIVLLSFNFLIHTGGKTSTAMLPAILLLAWIFEKIRFLRIPIVIGGVGLFNLFAVGSAVFTPLSEFITELGIDATFTNRADIWRFAFTALAEQPITGYGFKAFWQTEELVHSGGAIETWAVAAANGHNSYLDIALMTGFPGLLLTVLWVLVLPLRNIARMAPAEEHSHLTRLFTRVWLYTIFNAGLESLFYEGGNLLWFTFLFSLYGLHLQARAVLALPSQSVEKGGVAYA</sequence>
<keyword evidence="3 5" id="KW-1133">Transmembrane helix</keyword>
<evidence type="ECO:0000256" key="3">
    <source>
        <dbReference type="ARBA" id="ARBA00022989"/>
    </source>
</evidence>
<keyword evidence="4 5" id="KW-0472">Membrane</keyword>
<feature type="transmembrane region" description="Helical" evidence="5">
    <location>
        <begin position="232"/>
        <end position="247"/>
    </location>
</feature>
<feature type="transmembrane region" description="Helical" evidence="5">
    <location>
        <begin position="186"/>
        <end position="202"/>
    </location>
</feature>
<evidence type="ECO:0000313" key="7">
    <source>
        <dbReference type="EMBL" id="KOF19534.1"/>
    </source>
</evidence>
<dbReference type="Pfam" id="PF04932">
    <property type="entry name" value="Wzy_C"/>
    <property type="match status" value="1"/>
</dbReference>
<dbReference type="InterPro" id="IPR007016">
    <property type="entry name" value="O-antigen_ligase-rel_domated"/>
</dbReference>
<dbReference type="PANTHER" id="PTHR37422:SF21">
    <property type="entry name" value="EXOQ-LIKE PROTEIN"/>
    <property type="match status" value="1"/>
</dbReference>
<evidence type="ECO:0000313" key="8">
    <source>
        <dbReference type="Proteomes" id="UP000037425"/>
    </source>
</evidence>
<dbReference type="InterPro" id="IPR051533">
    <property type="entry name" value="WaaL-like"/>
</dbReference>
<comment type="caution">
    <text evidence="7">The sequence shown here is derived from an EMBL/GenBank/DDBJ whole genome shotgun (WGS) entry which is preliminary data.</text>
</comment>
<evidence type="ECO:0000259" key="6">
    <source>
        <dbReference type="Pfam" id="PF04932"/>
    </source>
</evidence>
<feature type="transmembrane region" description="Helical" evidence="5">
    <location>
        <begin position="87"/>
        <end position="106"/>
    </location>
</feature>
<dbReference type="Proteomes" id="UP000037425">
    <property type="component" value="Unassembled WGS sequence"/>
</dbReference>
<protein>
    <submittedName>
        <fullName evidence="7">Exopolysaccharide biosynthesis protein</fullName>
    </submittedName>
</protein>
<feature type="transmembrane region" description="Helical" evidence="5">
    <location>
        <begin position="254"/>
        <end position="272"/>
    </location>
</feature>
<dbReference type="GO" id="GO:0016020">
    <property type="term" value="C:membrane"/>
    <property type="evidence" value="ECO:0007669"/>
    <property type="project" value="UniProtKB-SubCell"/>
</dbReference>